<protein>
    <submittedName>
        <fullName evidence="1">DUF2290 domain-containing protein</fullName>
    </submittedName>
</protein>
<gene>
    <name evidence="1" type="ORF">ACIKP9_02485</name>
</gene>
<sequence length="232" mass="27209">MTDREFKQSIAKAYNFFRQMGIEKSFIHGYSLPVSQPFNSIALDTNSPYPDVFYQGLKLSHFNFNLQDYSYFQFSFNGPEDLRYAFYPSPFGPGDHAEIKDLTIGFEEGLIDQEEFEFALQGLKNNYARPLLRYEYNSNQYKSGCHPASHLHLGTFGEDRWTIHKKLTPYVFALIIAKHYFGEHWEAITEFDVAGIRLSNEFDMNLFREKTECSITPVHMFTDHETRGFYFL</sequence>
<keyword evidence="2" id="KW-1185">Reference proteome</keyword>
<reference evidence="1 2" key="1">
    <citation type="submission" date="2024-11" db="EMBL/GenBank/DDBJ databases">
        <authorList>
            <person name="Kaparullina E.N."/>
            <person name="Delegan Y.A."/>
            <person name="Doronina N.V."/>
        </authorList>
    </citation>
    <scope>NUCLEOTIDE SEQUENCE [LARGE SCALE GENOMIC DNA]</scope>
    <source>
        <strain evidence="1 2">7sh_L</strain>
    </source>
</reference>
<dbReference type="Proteomes" id="UP001617669">
    <property type="component" value="Unassembled WGS sequence"/>
</dbReference>
<evidence type="ECO:0000313" key="2">
    <source>
        <dbReference type="Proteomes" id="UP001617669"/>
    </source>
</evidence>
<dbReference type="InterPro" id="IPR018742">
    <property type="entry name" value="DUF2290"/>
</dbReference>
<accession>A0ABW8GIB4</accession>
<dbReference type="Pfam" id="PF10053">
    <property type="entry name" value="DUF2290"/>
    <property type="match status" value="1"/>
</dbReference>
<organism evidence="1 2">
    <name type="scientific">Methylobacillus methanolivorans</name>
    <dbReference type="NCBI Taxonomy" id="1848927"/>
    <lineage>
        <taxon>Bacteria</taxon>
        <taxon>Pseudomonadati</taxon>
        <taxon>Pseudomonadota</taxon>
        <taxon>Betaproteobacteria</taxon>
        <taxon>Nitrosomonadales</taxon>
        <taxon>Methylophilaceae</taxon>
        <taxon>Methylobacillus</taxon>
    </lineage>
</organism>
<name>A0ABW8GIB4_9PROT</name>
<evidence type="ECO:0000313" key="1">
    <source>
        <dbReference type="EMBL" id="MFJ5445088.1"/>
    </source>
</evidence>
<dbReference type="EMBL" id="JBIWXY010000001">
    <property type="protein sequence ID" value="MFJ5445088.1"/>
    <property type="molecule type" value="Genomic_DNA"/>
</dbReference>
<dbReference type="RefSeq" id="WP_400878860.1">
    <property type="nucleotide sequence ID" value="NZ_JBIWXY010000001.1"/>
</dbReference>
<proteinExistence type="predicted"/>
<comment type="caution">
    <text evidence="1">The sequence shown here is derived from an EMBL/GenBank/DDBJ whole genome shotgun (WGS) entry which is preliminary data.</text>
</comment>